<evidence type="ECO:0000259" key="12">
    <source>
        <dbReference type="Pfam" id="PF21760"/>
    </source>
</evidence>
<gene>
    <name evidence="9" type="primary">secD</name>
    <name evidence="14" type="ORF">IMCC3088_2468</name>
</gene>
<comment type="subunit">
    <text evidence="9">Forms a complex with SecF. Part of the essential Sec protein translocation apparatus which comprises SecA, SecYEG and auxiliary proteins SecDF-YajC and YidC.</text>
</comment>
<evidence type="ECO:0000259" key="13">
    <source>
        <dbReference type="Pfam" id="PF22599"/>
    </source>
</evidence>
<dbReference type="InterPro" id="IPR027398">
    <property type="entry name" value="SecD-TM"/>
</dbReference>
<dbReference type="InterPro" id="IPR055344">
    <property type="entry name" value="SecD_SecF_C_bact"/>
</dbReference>
<dbReference type="Pfam" id="PF21760">
    <property type="entry name" value="SecD_1st"/>
    <property type="match status" value="1"/>
</dbReference>
<keyword evidence="6 9" id="KW-1133">Transmembrane helix</keyword>
<dbReference type="NCBIfam" id="TIGR01129">
    <property type="entry name" value="secD"/>
    <property type="match status" value="1"/>
</dbReference>
<dbReference type="Proteomes" id="UP000005615">
    <property type="component" value="Unassembled WGS sequence"/>
</dbReference>
<evidence type="ECO:0000313" key="15">
    <source>
        <dbReference type="Proteomes" id="UP000005615"/>
    </source>
</evidence>
<dbReference type="PANTHER" id="PTHR30081">
    <property type="entry name" value="PROTEIN-EXPORT MEMBRANE PROTEIN SEC"/>
    <property type="match status" value="1"/>
</dbReference>
<evidence type="ECO:0000256" key="2">
    <source>
        <dbReference type="ARBA" id="ARBA00022448"/>
    </source>
</evidence>
<keyword evidence="3 9" id="KW-1003">Cell membrane</keyword>
<dbReference type="PRINTS" id="PR00702">
    <property type="entry name" value="ACRIFLAVINRP"/>
</dbReference>
<evidence type="ECO:0000259" key="10">
    <source>
        <dbReference type="Pfam" id="PF02355"/>
    </source>
</evidence>
<dbReference type="InterPro" id="IPR005791">
    <property type="entry name" value="SecD"/>
</dbReference>
<protein>
    <recommendedName>
        <fullName evidence="9">Protein translocase subunit SecD</fullName>
    </recommendedName>
</protein>
<accession>F3L465</accession>
<organism evidence="14 15">
    <name type="scientific">Aequoribacter fuscus</name>
    <dbReference type="NCBI Taxonomy" id="2518989"/>
    <lineage>
        <taxon>Bacteria</taxon>
        <taxon>Pseudomonadati</taxon>
        <taxon>Pseudomonadota</taxon>
        <taxon>Gammaproteobacteria</taxon>
        <taxon>Cellvibrionales</taxon>
        <taxon>Halieaceae</taxon>
        <taxon>Aequoribacter</taxon>
    </lineage>
</organism>
<dbReference type="FunFam" id="1.20.1640.10:FF:000004">
    <property type="entry name" value="Protein translocase subunit SecD"/>
    <property type="match status" value="1"/>
</dbReference>
<dbReference type="InterPro" id="IPR048631">
    <property type="entry name" value="SecD_1st"/>
</dbReference>
<evidence type="ECO:0000256" key="5">
    <source>
        <dbReference type="ARBA" id="ARBA00022927"/>
    </source>
</evidence>
<dbReference type="InterPro" id="IPR022813">
    <property type="entry name" value="SecD/SecF_arch_bac"/>
</dbReference>
<dbReference type="Gene3D" id="3.30.70.3400">
    <property type="match status" value="1"/>
</dbReference>
<reference evidence="14 15" key="1">
    <citation type="journal article" date="2011" name="J. Bacteriol.">
        <title>Genome sequence of strain IMCC3088, a proteorhodopsin-containing marine bacterium belonging to the OM60/NOR5 clade.</title>
        <authorList>
            <person name="Jang Y."/>
            <person name="Oh H.M."/>
            <person name="Kang I."/>
            <person name="Lee K."/>
            <person name="Yang S.J."/>
            <person name="Cho J.C."/>
        </authorList>
    </citation>
    <scope>NUCLEOTIDE SEQUENCE [LARGE SCALE GENOMIC DNA]</scope>
    <source>
        <strain evidence="14 15">IMCC3088</strain>
    </source>
</reference>
<evidence type="ECO:0000256" key="4">
    <source>
        <dbReference type="ARBA" id="ARBA00022692"/>
    </source>
</evidence>
<dbReference type="InterPro" id="IPR022646">
    <property type="entry name" value="SecD/SecF_CS"/>
</dbReference>
<dbReference type="RefSeq" id="WP_009576638.1">
    <property type="nucleotide sequence ID" value="NZ_AEIG01000077.1"/>
</dbReference>
<feature type="domain" description="Protein translocase subunit SecDF P1" evidence="12">
    <location>
        <begin position="233"/>
        <end position="291"/>
    </location>
</feature>
<dbReference type="InterPro" id="IPR054384">
    <property type="entry name" value="SecDF_P1_head"/>
</dbReference>
<dbReference type="InterPro" id="IPR001036">
    <property type="entry name" value="Acrflvin-R"/>
</dbReference>
<evidence type="ECO:0000259" key="11">
    <source>
        <dbReference type="Pfam" id="PF13721"/>
    </source>
</evidence>
<dbReference type="GO" id="GO:0043952">
    <property type="term" value="P:protein transport by the Sec complex"/>
    <property type="evidence" value="ECO:0007669"/>
    <property type="project" value="UniProtKB-UniRule"/>
</dbReference>
<dbReference type="GO" id="GO:0065002">
    <property type="term" value="P:intracellular protein transmembrane transport"/>
    <property type="evidence" value="ECO:0007669"/>
    <property type="project" value="UniProtKB-UniRule"/>
</dbReference>
<dbReference type="SUPFAM" id="SSF82866">
    <property type="entry name" value="Multidrug efflux transporter AcrB transmembrane domain"/>
    <property type="match status" value="1"/>
</dbReference>
<dbReference type="Gene3D" id="3.30.1360.200">
    <property type="match status" value="1"/>
</dbReference>
<feature type="domain" description="SecD export protein N-terminal TM" evidence="11">
    <location>
        <begin position="2"/>
        <end position="106"/>
    </location>
</feature>
<dbReference type="Pfam" id="PF07549">
    <property type="entry name" value="Sec_GG"/>
    <property type="match status" value="1"/>
</dbReference>
<dbReference type="Pfam" id="PF13721">
    <property type="entry name" value="SecD-TM1"/>
    <property type="match status" value="1"/>
</dbReference>
<dbReference type="GO" id="GO:0006605">
    <property type="term" value="P:protein targeting"/>
    <property type="evidence" value="ECO:0007669"/>
    <property type="project" value="UniProtKB-UniRule"/>
</dbReference>
<proteinExistence type="inferred from homology"/>
<dbReference type="STRING" id="2518989.IMCC3088_2468"/>
<keyword evidence="8 9" id="KW-0472">Membrane</keyword>
<dbReference type="Pfam" id="PF02355">
    <property type="entry name" value="SecD_SecF_C"/>
    <property type="match status" value="1"/>
</dbReference>
<comment type="similarity">
    <text evidence="9">Belongs to the SecD/SecF family. SecD subfamily.</text>
</comment>
<dbReference type="Gene3D" id="1.20.1640.10">
    <property type="entry name" value="Multidrug efflux transporter AcrB transmembrane domain"/>
    <property type="match status" value="1"/>
</dbReference>
<keyword evidence="7 9" id="KW-0811">Translocation</keyword>
<dbReference type="AlphaFoldDB" id="F3L465"/>
<dbReference type="NCBIfam" id="TIGR00916">
    <property type="entry name" value="2A0604s01"/>
    <property type="match status" value="1"/>
</dbReference>
<evidence type="ECO:0000256" key="8">
    <source>
        <dbReference type="ARBA" id="ARBA00023136"/>
    </source>
</evidence>
<evidence type="ECO:0000256" key="3">
    <source>
        <dbReference type="ARBA" id="ARBA00022475"/>
    </source>
</evidence>
<dbReference type="eggNOG" id="COG0342">
    <property type="taxonomic scope" value="Bacteria"/>
</dbReference>
<dbReference type="GO" id="GO:0005886">
    <property type="term" value="C:plasma membrane"/>
    <property type="evidence" value="ECO:0007669"/>
    <property type="project" value="UniProtKB-SubCell"/>
</dbReference>
<sequence>MLNRYSLWKNLLVLVFVLFGFVYAAPNLYAPDPAIQITSASSGQAITDATLKRALEALEDADIQHFGESISDNGRNALIRLGAADQQLVGQARIARALGDGYIVALNLAPTTPKWLTDLGAQPMKLGLDLSGGVHFKLEVDVDAALERRHEYYLTAVKKLLRENRIRGLVDLDEQGAVVSQYGSEQEREDARGAIADEMPELMLDRLDEQEGQFGLKVSMTEQAKAQLIDYAVAQNLTTLRNRVNELGVSEPLVQRQGRNRIVVELPGIQDTAEAKRILGKVANLEFRLVASSNARPSEKQRFEYRSEDRLGMSEWLERDVIITGERVSNAAAGFDQNGRPNVSISLDSEGGTLMSRATRNNVKRRMGVLFIERKYKTSYDVAADGSDVITKIPYDEKRILTAPVIQQALGAQFQITGLDSPLEASELALMLRAGALAAPISFVEERTVGPSLGAENIELGVKSVQIGLALVVIFMLVYYRAFGAVAVVALGCNLVLLLAFMSLLGATLTLPGIAGIVLTVGMAVDANVLIFSRIREELNGGSSAQMAIHKGFEQALSTILDANITTLIVAVILYAVGTGPIKGFAVTLSLGILTSMFTAIIGTRALINLIYGGRKVKTLSIGGVSK</sequence>
<dbReference type="InterPro" id="IPR048634">
    <property type="entry name" value="SecD_SecF_C"/>
</dbReference>
<feature type="domain" description="SecDF P1 head subdomain" evidence="13">
    <location>
        <begin position="314"/>
        <end position="439"/>
    </location>
</feature>
<comment type="caution">
    <text evidence="9">Lacks conserved residue(s) required for the propagation of feature annotation.</text>
</comment>
<comment type="caution">
    <text evidence="14">The sequence shown here is derived from an EMBL/GenBank/DDBJ whole genome shotgun (WGS) entry which is preliminary data.</text>
</comment>
<evidence type="ECO:0000256" key="9">
    <source>
        <dbReference type="HAMAP-Rule" id="MF_01463"/>
    </source>
</evidence>
<keyword evidence="4 9" id="KW-0812">Transmembrane</keyword>
<feature type="domain" description="Protein export membrane protein SecD/SecF C-terminal" evidence="10">
    <location>
        <begin position="442"/>
        <end position="602"/>
    </location>
</feature>
<dbReference type="FunFam" id="3.30.70.3400:FF:000003">
    <property type="entry name" value="Preprotein translocase subunit SecD"/>
    <property type="match status" value="1"/>
</dbReference>
<dbReference type="HAMAP" id="MF_01463_B">
    <property type="entry name" value="SecD_B"/>
    <property type="match status" value="1"/>
</dbReference>
<comment type="function">
    <text evidence="9">Part of the Sec protein translocase complex. Interacts with the SecYEG preprotein conducting channel. SecDF uses the proton motive force (PMF) to complete protein translocation after the ATP-dependent function of SecA.</text>
</comment>
<evidence type="ECO:0000256" key="1">
    <source>
        <dbReference type="ARBA" id="ARBA00004651"/>
    </source>
</evidence>
<feature type="transmembrane region" description="Helical" evidence="9">
    <location>
        <begin position="460"/>
        <end position="479"/>
    </location>
</feature>
<feature type="transmembrane region" description="Helical" evidence="9">
    <location>
        <begin position="556"/>
        <end position="578"/>
    </location>
</feature>
<evidence type="ECO:0000256" key="6">
    <source>
        <dbReference type="ARBA" id="ARBA00022989"/>
    </source>
</evidence>
<dbReference type="Pfam" id="PF22599">
    <property type="entry name" value="SecDF_P1_head"/>
    <property type="match status" value="1"/>
</dbReference>
<dbReference type="EMBL" id="AEIG01000077">
    <property type="protein sequence ID" value="EGG28871.1"/>
    <property type="molecule type" value="Genomic_DNA"/>
</dbReference>
<feature type="transmembrane region" description="Helical" evidence="9">
    <location>
        <begin position="584"/>
        <end position="608"/>
    </location>
</feature>
<evidence type="ECO:0000313" key="14">
    <source>
        <dbReference type="EMBL" id="EGG28871.1"/>
    </source>
</evidence>
<dbReference type="PANTHER" id="PTHR30081:SF1">
    <property type="entry name" value="PROTEIN TRANSLOCASE SUBUNIT SECD"/>
    <property type="match status" value="1"/>
</dbReference>
<dbReference type="OrthoDB" id="9805019at2"/>
<dbReference type="GO" id="GO:0015450">
    <property type="term" value="F:protein-transporting ATPase activity"/>
    <property type="evidence" value="ECO:0007669"/>
    <property type="project" value="InterPro"/>
</dbReference>
<keyword evidence="15" id="KW-1185">Reference proteome</keyword>
<keyword evidence="2 9" id="KW-0813">Transport</keyword>
<name>F3L465_9GAMM</name>
<keyword evidence="5 9" id="KW-0653">Protein transport</keyword>
<comment type="subcellular location">
    <subcellularLocation>
        <location evidence="1 9">Cell membrane</location>
        <topology evidence="1 9">Multi-pass membrane protein</topology>
    </subcellularLocation>
</comment>
<feature type="transmembrane region" description="Helical" evidence="9">
    <location>
        <begin position="486"/>
        <end position="507"/>
    </location>
</feature>
<evidence type="ECO:0000256" key="7">
    <source>
        <dbReference type="ARBA" id="ARBA00023010"/>
    </source>
</evidence>